<dbReference type="AlphaFoldDB" id="A0A3M8F6U0"/>
<reference evidence="14 15" key="1">
    <citation type="journal article" date="2014" name="Genome Announc.">
        <title>Draft Genome Sequence of Streptomyces fradiae ATCC 19609, a Strain Highly Sensitive to Antibiotics.</title>
        <authorList>
            <person name="Bekker O.B."/>
            <person name="Klimina K.M."/>
            <person name="Vatlin A.A."/>
            <person name="Zakharevich N.V."/>
            <person name="Kasianov A.S."/>
            <person name="Danilenko V.N."/>
        </authorList>
    </citation>
    <scope>NUCLEOTIDE SEQUENCE [LARGE SCALE GENOMIC DNA]</scope>
    <source>
        <strain evidence="14 15">ATCC 19609</strain>
    </source>
</reference>
<dbReference type="NCBIfam" id="TIGR04364">
    <property type="entry name" value="methyltran_FxLD"/>
    <property type="match status" value="1"/>
</dbReference>
<dbReference type="Pfam" id="PF01135">
    <property type="entry name" value="PCMT"/>
    <property type="match status" value="1"/>
</dbReference>
<evidence type="ECO:0000313" key="14">
    <source>
        <dbReference type="EMBL" id="RKM91957.1"/>
    </source>
</evidence>
<evidence type="ECO:0000256" key="9">
    <source>
        <dbReference type="ARBA" id="ARBA00030757"/>
    </source>
</evidence>
<dbReference type="Gene3D" id="3.40.50.150">
    <property type="entry name" value="Vaccinia Virus protein VP39"/>
    <property type="match status" value="1"/>
</dbReference>
<evidence type="ECO:0000256" key="10">
    <source>
        <dbReference type="ARBA" id="ARBA00031323"/>
    </source>
</evidence>
<dbReference type="Proteomes" id="UP000028058">
    <property type="component" value="Unassembled WGS sequence"/>
</dbReference>
<keyword evidence="6 14" id="KW-0489">Methyltransferase</keyword>
<feature type="domain" description="Thiopeptide-type bacteriocin biosynthesis" evidence="13">
    <location>
        <begin position="8"/>
        <end position="262"/>
    </location>
</feature>
<dbReference type="PANTHER" id="PTHR11579:SF0">
    <property type="entry name" value="PROTEIN-L-ISOASPARTATE(D-ASPARTATE) O-METHYLTRANSFERASE"/>
    <property type="match status" value="1"/>
</dbReference>
<dbReference type="CDD" id="cd02440">
    <property type="entry name" value="AdoMet_MTases"/>
    <property type="match status" value="1"/>
</dbReference>
<evidence type="ECO:0000256" key="12">
    <source>
        <dbReference type="SAM" id="MobiDB-lite"/>
    </source>
</evidence>
<dbReference type="GO" id="GO:0005737">
    <property type="term" value="C:cytoplasm"/>
    <property type="evidence" value="ECO:0007669"/>
    <property type="project" value="UniProtKB-SubCell"/>
</dbReference>
<keyword evidence="15" id="KW-1185">Reference proteome</keyword>
<accession>A0A3M8F6U0</accession>
<protein>
    <recommendedName>
        <fullName evidence="4">Protein-L-isoaspartate O-methyltransferase</fullName>
        <ecNumber evidence="3">2.1.1.77</ecNumber>
    </recommendedName>
    <alternativeName>
        <fullName evidence="11">L-isoaspartyl protein carboxyl methyltransferase</fullName>
    </alternativeName>
    <alternativeName>
        <fullName evidence="9">Protein L-isoaspartyl methyltransferase</fullName>
    </alternativeName>
    <alternativeName>
        <fullName evidence="10">Protein-beta-aspartate methyltransferase</fullName>
    </alternativeName>
</protein>
<dbReference type="SUPFAM" id="SSF53335">
    <property type="entry name" value="S-adenosyl-L-methionine-dependent methyltransferases"/>
    <property type="match status" value="1"/>
</dbReference>
<dbReference type="EMBL" id="JNAD02000015">
    <property type="protein sequence ID" value="RKM91957.1"/>
    <property type="molecule type" value="Genomic_DNA"/>
</dbReference>
<evidence type="ECO:0000256" key="8">
    <source>
        <dbReference type="ARBA" id="ARBA00022691"/>
    </source>
</evidence>
<dbReference type="PANTHER" id="PTHR11579">
    <property type="entry name" value="PROTEIN-L-ISOASPARTATE O-METHYLTRANSFERASE"/>
    <property type="match status" value="1"/>
</dbReference>
<evidence type="ECO:0000313" key="15">
    <source>
        <dbReference type="Proteomes" id="UP000028058"/>
    </source>
</evidence>
<dbReference type="InterPro" id="IPR029063">
    <property type="entry name" value="SAM-dependent_MTases_sf"/>
</dbReference>
<sequence>MPTHPARWHQHNIEFPDRSTAEQVGTKIIGPALDAAQSEGDLHGWWFLNKQPWPLRYRREGDPSTVVGNLLDSLTADGRVVRWTTGIYEPETHAFGGPSAMEAAHELFHHDSHHLLTQHPPTSGHLPGRRETAILLCSAMLRAAGLDWYEQGDVWAKVSELRPIAHALPAERTAALTPAMRLLMTADIRSLCDATREGPFSGGGAWVTAFEQAGRTLRHLARHGELERGLRAVLAHHVIFHNNRAGLPLEEQGVMSALAKEAVMGTSDHPASPPTGSPLDVSRTATNTGTTTEVGGTAARLRNALVDQITDDRRVAPRIEQALRTVPRHLFVPDASLEEAYANSTVDIKRDATGQSISCASQPVIVGIMLEQLQPQPGHRILELGAGTGYNAGLLAHLVGESGHVTTMDVDEDLVEGARSHLATAGIKNATVVCGDGALGHPDGAPYDRIIATVGAHGVPHAWMRQLAPGGRLLVPQRLRGSVSRSIAYEQRDGAWVSVSSEMNTFMPLRRGIADDARRVIPVTSKGSVLLQTNSEQLVDAEALSDVLDQPRTVVWSDVFYRAMESPEWMELWLTCTLPSGLNQMPASREAVESGLLTEPYPSSTAVFEKGALTYLTRRLSDKRTPDGGKLWEFGVVGHGPGGDELATQVAESMRTWDREYRDGEARFEIHPLDAAPVRRGPGCFSFDTPLNRIVVQWR</sequence>
<dbReference type="OrthoDB" id="4035289at2"/>
<dbReference type="RefSeq" id="WP_043462365.1">
    <property type="nucleotide sequence ID" value="NZ_CP134822.1"/>
</dbReference>
<dbReference type="NCBIfam" id="TIGR03891">
    <property type="entry name" value="thiopep_ocin"/>
    <property type="match status" value="1"/>
</dbReference>
<evidence type="ECO:0000256" key="2">
    <source>
        <dbReference type="ARBA" id="ARBA00005369"/>
    </source>
</evidence>
<keyword evidence="5" id="KW-0963">Cytoplasm</keyword>
<organism evidence="14 15">
    <name type="scientific">Streptomyces xinghaiensis</name>
    <dbReference type="NCBI Taxonomy" id="1038928"/>
    <lineage>
        <taxon>Bacteria</taxon>
        <taxon>Bacillati</taxon>
        <taxon>Actinomycetota</taxon>
        <taxon>Actinomycetes</taxon>
        <taxon>Kitasatosporales</taxon>
        <taxon>Streptomycetaceae</taxon>
        <taxon>Streptomyces</taxon>
    </lineage>
</organism>
<evidence type="ECO:0000256" key="7">
    <source>
        <dbReference type="ARBA" id="ARBA00022679"/>
    </source>
</evidence>
<evidence type="ECO:0000256" key="5">
    <source>
        <dbReference type="ARBA" id="ARBA00022490"/>
    </source>
</evidence>
<feature type="compositionally biased region" description="Low complexity" evidence="12">
    <location>
        <begin position="284"/>
        <end position="293"/>
    </location>
</feature>
<evidence type="ECO:0000256" key="4">
    <source>
        <dbReference type="ARBA" id="ARBA00013346"/>
    </source>
</evidence>
<evidence type="ECO:0000256" key="1">
    <source>
        <dbReference type="ARBA" id="ARBA00004496"/>
    </source>
</evidence>
<feature type="region of interest" description="Disordered" evidence="12">
    <location>
        <begin position="265"/>
        <end position="293"/>
    </location>
</feature>
<evidence type="ECO:0000256" key="11">
    <source>
        <dbReference type="ARBA" id="ARBA00031350"/>
    </source>
</evidence>
<dbReference type="GO" id="GO:0032259">
    <property type="term" value="P:methylation"/>
    <property type="evidence" value="ECO:0007669"/>
    <property type="project" value="UniProtKB-KW"/>
</dbReference>
<keyword evidence="7" id="KW-0808">Transferase</keyword>
<comment type="caution">
    <text evidence="14">The sequence shown here is derived from an EMBL/GenBank/DDBJ whole genome shotgun (WGS) entry which is preliminary data.</text>
</comment>
<comment type="subcellular location">
    <subcellularLocation>
        <location evidence="1">Cytoplasm</location>
    </subcellularLocation>
</comment>
<evidence type="ECO:0000256" key="3">
    <source>
        <dbReference type="ARBA" id="ARBA00011890"/>
    </source>
</evidence>
<dbReference type="GO" id="GO:0004719">
    <property type="term" value="F:protein-L-isoaspartate (D-aspartate) O-methyltransferase activity"/>
    <property type="evidence" value="ECO:0007669"/>
    <property type="project" value="UniProtKB-EC"/>
</dbReference>
<dbReference type="Pfam" id="PF14028">
    <property type="entry name" value="Lant_dehydr_C"/>
    <property type="match status" value="1"/>
</dbReference>
<evidence type="ECO:0000259" key="13">
    <source>
        <dbReference type="Pfam" id="PF14028"/>
    </source>
</evidence>
<keyword evidence="8" id="KW-0949">S-adenosyl-L-methionine</keyword>
<gene>
    <name evidence="14" type="primary">fxlM</name>
    <name evidence="14" type="ORF">SFRA_026270</name>
</gene>
<dbReference type="EC" id="2.1.1.77" evidence="3"/>
<comment type="similarity">
    <text evidence="2">Belongs to the methyltransferase superfamily. L-isoaspartyl/D-aspartyl protein methyltransferase family.</text>
</comment>
<evidence type="ECO:0000256" key="6">
    <source>
        <dbReference type="ARBA" id="ARBA00022603"/>
    </source>
</evidence>
<name>A0A3M8F6U0_9ACTN</name>
<proteinExistence type="inferred from homology"/>
<dbReference type="InterPro" id="IPR027573">
    <property type="entry name" value="Methyltran_FxLD"/>
</dbReference>
<dbReference type="InterPro" id="IPR023809">
    <property type="entry name" value="Thiopep_bacteriocin_synth_dom"/>
</dbReference>
<dbReference type="InterPro" id="IPR000682">
    <property type="entry name" value="PCMT"/>
</dbReference>